<reference evidence="1 2" key="1">
    <citation type="journal article" date="2021" name="Elife">
        <title>Chloroplast acquisition without the gene transfer in kleptoplastic sea slugs, Plakobranchus ocellatus.</title>
        <authorList>
            <person name="Maeda T."/>
            <person name="Takahashi S."/>
            <person name="Yoshida T."/>
            <person name="Shimamura S."/>
            <person name="Takaki Y."/>
            <person name="Nagai Y."/>
            <person name="Toyoda A."/>
            <person name="Suzuki Y."/>
            <person name="Arimoto A."/>
            <person name="Ishii H."/>
            <person name="Satoh N."/>
            <person name="Nishiyama T."/>
            <person name="Hasebe M."/>
            <person name="Maruyama T."/>
            <person name="Minagawa J."/>
            <person name="Obokata J."/>
            <person name="Shigenobu S."/>
        </authorList>
    </citation>
    <scope>NUCLEOTIDE SEQUENCE [LARGE SCALE GENOMIC DNA]</scope>
</reference>
<proteinExistence type="predicted"/>
<keyword evidence="2" id="KW-1185">Reference proteome</keyword>
<comment type="caution">
    <text evidence="1">The sequence shown here is derived from an EMBL/GenBank/DDBJ whole genome shotgun (WGS) entry which is preliminary data.</text>
</comment>
<sequence length="85" mass="10109">MSTLTFMPVVLELDRIARPEAAILKTMRWKTTRHAKDPRFEHTERKNSLRVSPHTVLYTRIQREAVLKEIRHRKDNKDLTGQMGR</sequence>
<organism evidence="1 2">
    <name type="scientific">Elysia marginata</name>
    <dbReference type="NCBI Taxonomy" id="1093978"/>
    <lineage>
        <taxon>Eukaryota</taxon>
        <taxon>Metazoa</taxon>
        <taxon>Spiralia</taxon>
        <taxon>Lophotrochozoa</taxon>
        <taxon>Mollusca</taxon>
        <taxon>Gastropoda</taxon>
        <taxon>Heterobranchia</taxon>
        <taxon>Euthyneura</taxon>
        <taxon>Panpulmonata</taxon>
        <taxon>Sacoglossa</taxon>
        <taxon>Placobranchoidea</taxon>
        <taxon>Plakobranchidae</taxon>
        <taxon>Elysia</taxon>
    </lineage>
</organism>
<dbReference type="EMBL" id="BMAT01001122">
    <property type="protein sequence ID" value="GFR80132.1"/>
    <property type="molecule type" value="Genomic_DNA"/>
</dbReference>
<evidence type="ECO:0000313" key="2">
    <source>
        <dbReference type="Proteomes" id="UP000762676"/>
    </source>
</evidence>
<gene>
    <name evidence="1" type="ORF">ElyMa_000573900</name>
</gene>
<accession>A0AAV4G3R9</accession>
<dbReference type="Proteomes" id="UP000762676">
    <property type="component" value="Unassembled WGS sequence"/>
</dbReference>
<protein>
    <submittedName>
        <fullName evidence="1">Uncharacterized protein</fullName>
    </submittedName>
</protein>
<dbReference type="AlphaFoldDB" id="A0AAV4G3R9"/>
<evidence type="ECO:0000313" key="1">
    <source>
        <dbReference type="EMBL" id="GFR80132.1"/>
    </source>
</evidence>
<name>A0AAV4G3R9_9GAST</name>